<feature type="region of interest" description="Disordered" evidence="12">
    <location>
        <begin position="252"/>
        <end position="292"/>
    </location>
</feature>
<dbReference type="GO" id="GO:0031491">
    <property type="term" value="F:nucleosome binding"/>
    <property type="evidence" value="ECO:0007669"/>
    <property type="project" value="TreeGrafter"/>
</dbReference>
<dbReference type="InterPro" id="IPR001841">
    <property type="entry name" value="Znf_RING"/>
</dbReference>
<reference evidence="15" key="1">
    <citation type="submission" date="2025-08" db="UniProtKB">
        <authorList>
            <consortium name="RefSeq"/>
        </authorList>
    </citation>
    <scope>IDENTIFICATION</scope>
    <source>
        <tissue evidence="15">Young leaves</tissue>
    </source>
</reference>
<dbReference type="PROSITE" id="PS00518">
    <property type="entry name" value="ZF_RING_1"/>
    <property type="match status" value="1"/>
</dbReference>
<proteinExistence type="predicted"/>
<feature type="region of interest" description="Disordered" evidence="12">
    <location>
        <begin position="1"/>
        <end position="29"/>
    </location>
</feature>
<protein>
    <recommendedName>
        <fullName evidence="3">RING-type E3 ubiquitin transferase</fullName>
        <ecNumber evidence="3">2.3.2.27</ecNumber>
    </recommendedName>
</protein>
<comment type="catalytic activity">
    <reaction evidence="1">
        <text>S-ubiquitinyl-[E2 ubiquitin-conjugating enzyme]-L-cysteine + [acceptor protein]-L-lysine = [E2 ubiquitin-conjugating enzyme]-L-cysteine + N(6)-ubiquitinyl-[acceptor protein]-L-lysine.</text>
        <dbReference type="EC" id="2.3.2.27"/>
    </reaction>
</comment>
<gene>
    <name evidence="15" type="primary">LOC111435179</name>
</gene>
<keyword evidence="6" id="KW-0227">DNA damage</keyword>
<dbReference type="GeneID" id="111435179"/>
<dbReference type="PANTHER" id="PTHR23328">
    <property type="entry name" value="RING-TYPE DOMAIN-CONTAINING PROTEIN"/>
    <property type="match status" value="1"/>
</dbReference>
<comment type="subcellular location">
    <subcellularLocation>
        <location evidence="2">Nucleus</location>
    </subcellularLocation>
</comment>
<keyword evidence="9" id="KW-0862">Zinc</keyword>
<dbReference type="InterPro" id="IPR013083">
    <property type="entry name" value="Znf_RING/FYVE/PHD"/>
</dbReference>
<evidence type="ECO:0000256" key="2">
    <source>
        <dbReference type="ARBA" id="ARBA00004123"/>
    </source>
</evidence>
<dbReference type="GO" id="GO:0005634">
    <property type="term" value="C:nucleus"/>
    <property type="evidence" value="ECO:0007669"/>
    <property type="project" value="UniProtKB-SubCell"/>
</dbReference>
<keyword evidence="4" id="KW-0808">Transferase</keyword>
<feature type="compositionally biased region" description="Basic and acidic residues" evidence="12">
    <location>
        <begin position="321"/>
        <end position="334"/>
    </location>
</feature>
<evidence type="ECO:0000259" key="13">
    <source>
        <dbReference type="PROSITE" id="PS50089"/>
    </source>
</evidence>
<dbReference type="InterPro" id="IPR017907">
    <property type="entry name" value="Znf_RING_CS"/>
</dbReference>
<dbReference type="Proteomes" id="UP000504609">
    <property type="component" value="Unplaced"/>
</dbReference>
<evidence type="ECO:0000256" key="7">
    <source>
        <dbReference type="ARBA" id="ARBA00022771"/>
    </source>
</evidence>
<feature type="region of interest" description="Disordered" evidence="12">
    <location>
        <begin position="304"/>
        <end position="337"/>
    </location>
</feature>
<evidence type="ECO:0000256" key="4">
    <source>
        <dbReference type="ARBA" id="ARBA00022679"/>
    </source>
</evidence>
<dbReference type="SUPFAM" id="SSF57850">
    <property type="entry name" value="RING/U-box"/>
    <property type="match status" value="1"/>
</dbReference>
<sequence length="388" mass="42905">MVQEGSTTSASEPERETVGSKPLEIGNDGAGYFSPRFKSAAAMAGWDEEALLIASLVVEDTPDREFRQKKRLVLQCKSPLSGSRRKRRASANLISIPAAVLDLEEEESTVKDDAPKQDQETAEADPKKSDSLDEQKAGASSSSSTCSTLPCMDKLREELSCAICLEICFEPSTTPCGHSFCKKCLRSAADKCGKKCPKCRQLISNGRSCTVNTVLWNTIQLLFPQEVEARKEAKGGCSSHDKKIQDTEKAFYSSSSNHNMRATRTSSRHGSTSSRRREIMGRDEDGESNGRMMQQAPFSNAVSSRVQSRMHHRSVRPVRTTTRDADVSRRRGTPDQDQEAALALRLRREEFMEAFRDNQVQTRSSVSLARANLRALAAINGAQELLYL</sequence>
<dbReference type="InterPro" id="IPR051657">
    <property type="entry name" value="RNF168/RNF169_E3_ubiq-ligase"/>
</dbReference>
<dbReference type="PROSITE" id="PS50089">
    <property type="entry name" value="ZF_RING_2"/>
    <property type="match status" value="1"/>
</dbReference>
<feature type="compositionally biased region" description="Polar residues" evidence="12">
    <location>
        <begin position="252"/>
        <end position="262"/>
    </location>
</feature>
<evidence type="ECO:0000256" key="6">
    <source>
        <dbReference type="ARBA" id="ARBA00022763"/>
    </source>
</evidence>
<feature type="compositionally biased region" description="Basic and acidic residues" evidence="12">
    <location>
        <begin position="108"/>
        <end position="136"/>
    </location>
</feature>
<dbReference type="GO" id="GO:0008270">
    <property type="term" value="F:zinc ion binding"/>
    <property type="evidence" value="ECO:0007669"/>
    <property type="project" value="UniProtKB-KW"/>
</dbReference>
<evidence type="ECO:0000256" key="3">
    <source>
        <dbReference type="ARBA" id="ARBA00012483"/>
    </source>
</evidence>
<evidence type="ECO:0000256" key="8">
    <source>
        <dbReference type="ARBA" id="ARBA00022786"/>
    </source>
</evidence>
<evidence type="ECO:0000256" key="1">
    <source>
        <dbReference type="ARBA" id="ARBA00000900"/>
    </source>
</evidence>
<evidence type="ECO:0000256" key="12">
    <source>
        <dbReference type="SAM" id="MobiDB-lite"/>
    </source>
</evidence>
<dbReference type="GO" id="GO:0035861">
    <property type="term" value="C:site of double-strand break"/>
    <property type="evidence" value="ECO:0007669"/>
    <property type="project" value="TreeGrafter"/>
</dbReference>
<dbReference type="SMART" id="SM00184">
    <property type="entry name" value="RING"/>
    <property type="match status" value="1"/>
</dbReference>
<dbReference type="RefSeq" id="XP_022928318.1">
    <property type="nucleotide sequence ID" value="XM_023072550.1"/>
</dbReference>
<dbReference type="GO" id="GO:0061630">
    <property type="term" value="F:ubiquitin protein ligase activity"/>
    <property type="evidence" value="ECO:0007669"/>
    <property type="project" value="UniProtKB-EC"/>
</dbReference>
<keyword evidence="14" id="KW-1185">Reference proteome</keyword>
<keyword evidence="5" id="KW-0479">Metal-binding</keyword>
<feature type="domain" description="RING-type" evidence="13">
    <location>
        <begin position="161"/>
        <end position="200"/>
    </location>
</feature>
<evidence type="ECO:0000256" key="9">
    <source>
        <dbReference type="ARBA" id="ARBA00022833"/>
    </source>
</evidence>
<evidence type="ECO:0000256" key="5">
    <source>
        <dbReference type="ARBA" id="ARBA00022723"/>
    </source>
</evidence>
<dbReference type="InterPro" id="IPR018957">
    <property type="entry name" value="Znf_C3HC4_RING-type"/>
</dbReference>
<evidence type="ECO:0000256" key="11">
    <source>
        <dbReference type="PROSITE-ProRule" id="PRU00175"/>
    </source>
</evidence>
<evidence type="ECO:0000313" key="14">
    <source>
        <dbReference type="Proteomes" id="UP000504609"/>
    </source>
</evidence>
<feature type="region of interest" description="Disordered" evidence="12">
    <location>
        <begin position="104"/>
        <end position="148"/>
    </location>
</feature>
<keyword evidence="10" id="KW-0539">Nucleus</keyword>
<dbReference type="EC" id="2.3.2.27" evidence="3"/>
<accession>A0A6J1ENN5</accession>
<dbReference type="GO" id="GO:0006302">
    <property type="term" value="P:double-strand break repair"/>
    <property type="evidence" value="ECO:0007669"/>
    <property type="project" value="TreeGrafter"/>
</dbReference>
<dbReference type="Pfam" id="PF00097">
    <property type="entry name" value="zf-C3HC4"/>
    <property type="match status" value="1"/>
</dbReference>
<keyword evidence="7 11" id="KW-0863">Zinc-finger</keyword>
<evidence type="ECO:0000256" key="10">
    <source>
        <dbReference type="ARBA" id="ARBA00023242"/>
    </source>
</evidence>
<name>A0A6J1ENN5_CUCMO</name>
<feature type="compositionally biased region" description="Polar residues" evidence="12">
    <location>
        <begin position="1"/>
        <end position="11"/>
    </location>
</feature>
<evidence type="ECO:0000313" key="15">
    <source>
        <dbReference type="RefSeq" id="XP_022928318.1"/>
    </source>
</evidence>
<keyword evidence="8" id="KW-0833">Ubl conjugation pathway</keyword>
<dbReference type="AlphaFoldDB" id="A0A6J1ENN5"/>
<dbReference type="PANTHER" id="PTHR23328:SF0">
    <property type="entry name" value="RING-TYPE DOMAIN-CONTAINING PROTEIN"/>
    <property type="match status" value="1"/>
</dbReference>
<feature type="compositionally biased region" description="Low complexity" evidence="12">
    <location>
        <begin position="263"/>
        <end position="273"/>
    </location>
</feature>
<dbReference type="Gene3D" id="3.30.40.10">
    <property type="entry name" value="Zinc/RING finger domain, C3HC4 (zinc finger)"/>
    <property type="match status" value="1"/>
</dbReference>
<organism evidence="14 15">
    <name type="scientific">Cucurbita moschata</name>
    <name type="common">Winter crookneck squash</name>
    <name type="synonym">Cucurbita pepo var. moschata</name>
    <dbReference type="NCBI Taxonomy" id="3662"/>
    <lineage>
        <taxon>Eukaryota</taxon>
        <taxon>Viridiplantae</taxon>
        <taxon>Streptophyta</taxon>
        <taxon>Embryophyta</taxon>
        <taxon>Tracheophyta</taxon>
        <taxon>Spermatophyta</taxon>
        <taxon>Magnoliopsida</taxon>
        <taxon>eudicotyledons</taxon>
        <taxon>Gunneridae</taxon>
        <taxon>Pentapetalae</taxon>
        <taxon>rosids</taxon>
        <taxon>fabids</taxon>
        <taxon>Cucurbitales</taxon>
        <taxon>Cucurbitaceae</taxon>
        <taxon>Cucurbiteae</taxon>
        <taxon>Cucurbita</taxon>
    </lineage>
</organism>
<dbReference type="KEGG" id="cmos:111435179"/>